<comment type="caution">
    <text evidence="4">The sequence shown here is derived from an EMBL/GenBank/DDBJ whole genome shotgun (WGS) entry which is preliminary data.</text>
</comment>
<feature type="domain" description="RNA polymerase sigma-70 region 2" evidence="2">
    <location>
        <begin position="4"/>
        <end position="49"/>
    </location>
</feature>
<evidence type="ECO:0000259" key="3">
    <source>
        <dbReference type="Pfam" id="PF08281"/>
    </source>
</evidence>
<dbReference type="InterPro" id="IPR052704">
    <property type="entry name" value="ECF_Sigma-70_Domain"/>
</dbReference>
<dbReference type="Gene3D" id="1.10.10.10">
    <property type="entry name" value="Winged helix-like DNA-binding domain superfamily/Winged helix DNA-binding domain"/>
    <property type="match status" value="1"/>
</dbReference>
<dbReference type="InterPro" id="IPR013249">
    <property type="entry name" value="RNA_pol_sigma70_r4_t2"/>
</dbReference>
<dbReference type="SUPFAM" id="SSF88659">
    <property type="entry name" value="Sigma3 and sigma4 domains of RNA polymerase sigma factors"/>
    <property type="match status" value="1"/>
</dbReference>
<evidence type="ECO:0000259" key="2">
    <source>
        <dbReference type="Pfam" id="PF04542"/>
    </source>
</evidence>
<gene>
    <name evidence="4" type="ORF">J2S00_000212</name>
</gene>
<dbReference type="PANTHER" id="PTHR30173">
    <property type="entry name" value="SIGMA 19 FACTOR"/>
    <property type="match status" value="1"/>
</dbReference>
<dbReference type="InterPro" id="IPR032710">
    <property type="entry name" value="NTF2-like_dom_sf"/>
</dbReference>
<feature type="domain" description="RNA polymerase sigma factor 70 region 4 type 2" evidence="3">
    <location>
        <begin position="86"/>
        <end position="137"/>
    </location>
</feature>
<evidence type="ECO:0000256" key="1">
    <source>
        <dbReference type="ARBA" id="ARBA00011344"/>
    </source>
</evidence>
<reference evidence="4 5" key="1">
    <citation type="submission" date="2023-07" db="EMBL/GenBank/DDBJ databases">
        <title>Genomic Encyclopedia of Type Strains, Phase IV (KMG-IV): sequencing the most valuable type-strain genomes for metagenomic binning, comparative biology and taxonomic classification.</title>
        <authorList>
            <person name="Goeker M."/>
        </authorList>
    </citation>
    <scope>NUCLEOTIDE SEQUENCE [LARGE SCALE GENOMIC DNA]</scope>
    <source>
        <strain evidence="4 5">DSM 17740</strain>
    </source>
</reference>
<dbReference type="NCBIfam" id="NF007214">
    <property type="entry name" value="PRK09636.1"/>
    <property type="match status" value="1"/>
</dbReference>
<accession>A0ABU0CQZ8</accession>
<organism evidence="4 5">
    <name type="scientific">Caldalkalibacillus uzonensis</name>
    <dbReference type="NCBI Taxonomy" id="353224"/>
    <lineage>
        <taxon>Bacteria</taxon>
        <taxon>Bacillati</taxon>
        <taxon>Bacillota</taxon>
        <taxon>Bacilli</taxon>
        <taxon>Bacillales</taxon>
        <taxon>Bacillaceae</taxon>
        <taxon>Caldalkalibacillus</taxon>
    </lineage>
</organism>
<dbReference type="PANTHER" id="PTHR30173:SF36">
    <property type="entry name" value="ECF RNA POLYMERASE SIGMA FACTOR SIGJ"/>
    <property type="match status" value="1"/>
</dbReference>
<proteinExistence type="predicted"/>
<dbReference type="InterPro" id="IPR007627">
    <property type="entry name" value="RNA_pol_sigma70_r2"/>
</dbReference>
<dbReference type="Proteomes" id="UP001232445">
    <property type="component" value="Unassembled WGS sequence"/>
</dbReference>
<dbReference type="Gene3D" id="1.10.1740.10">
    <property type="match status" value="1"/>
</dbReference>
<dbReference type="InterPro" id="IPR014284">
    <property type="entry name" value="RNA_pol_sigma-70_dom"/>
</dbReference>
<name>A0ABU0CQZ8_9BACI</name>
<sequence length="265" mass="30230">MGTVTDAEDMVHDTFLTLEKIRTEKIKNIRAYLCKVITNRCLDYLKSANQQREVYVGPWLPEPLVFRDEETNPLDSLVNADYISIAYLTIMQKLSGVERAVFILREVLDLDYKEIADIVEKTETNCRKIFSRAKQKIAAEAPDPVINYDADKQLLMEFVRAVNLEDKQNLLQLLSEDVTLYSDGGGKVSAAIRPVVSSHRVIMFLLGVKRQTPVEFHFSIENINGIPGIVNYVGDKVHSVISYKVLNNQIKEIYIIMNPDKLNHI</sequence>
<evidence type="ECO:0000313" key="4">
    <source>
        <dbReference type="EMBL" id="MDQ0337442.1"/>
    </source>
</evidence>
<dbReference type="Pfam" id="PF04542">
    <property type="entry name" value="Sigma70_r2"/>
    <property type="match status" value="1"/>
</dbReference>
<dbReference type="InterPro" id="IPR036388">
    <property type="entry name" value="WH-like_DNA-bd_sf"/>
</dbReference>
<dbReference type="Pfam" id="PF08281">
    <property type="entry name" value="Sigma70_r4_2"/>
    <property type="match status" value="1"/>
</dbReference>
<dbReference type="SUPFAM" id="SSF54427">
    <property type="entry name" value="NTF2-like"/>
    <property type="match status" value="1"/>
</dbReference>
<dbReference type="InterPro" id="IPR013324">
    <property type="entry name" value="RNA_pol_sigma_r3/r4-like"/>
</dbReference>
<dbReference type="InterPro" id="IPR013325">
    <property type="entry name" value="RNA_pol_sigma_r2"/>
</dbReference>
<dbReference type="NCBIfam" id="TIGR02937">
    <property type="entry name" value="sigma70-ECF"/>
    <property type="match status" value="1"/>
</dbReference>
<dbReference type="EMBL" id="JAUSUQ010000001">
    <property type="protein sequence ID" value="MDQ0337442.1"/>
    <property type="molecule type" value="Genomic_DNA"/>
</dbReference>
<dbReference type="SUPFAM" id="SSF88946">
    <property type="entry name" value="Sigma2 domain of RNA polymerase sigma factors"/>
    <property type="match status" value="1"/>
</dbReference>
<protein>
    <submittedName>
        <fullName evidence="4">RNA polymerase sigma-70 factor (ECF subfamily)</fullName>
    </submittedName>
</protein>
<evidence type="ECO:0000313" key="5">
    <source>
        <dbReference type="Proteomes" id="UP001232445"/>
    </source>
</evidence>
<keyword evidence="5" id="KW-1185">Reference proteome</keyword>
<comment type="subunit">
    <text evidence="1">Interacts transiently with the RNA polymerase catalytic core formed by RpoA, RpoB, RpoC and RpoZ (2 alpha, 1 beta, 1 beta' and 1 omega subunit) to form the RNA polymerase holoenzyme that can initiate transcription.</text>
</comment>